<evidence type="ECO:0000256" key="1">
    <source>
        <dbReference type="ARBA" id="ARBA00004123"/>
    </source>
</evidence>
<evidence type="ECO:0000256" key="5">
    <source>
        <dbReference type="ARBA" id="ARBA00023242"/>
    </source>
</evidence>
<evidence type="ECO:0000256" key="6">
    <source>
        <dbReference type="SAM" id="MobiDB-lite"/>
    </source>
</evidence>
<proteinExistence type="inferred from homology"/>
<dbReference type="PANTHER" id="PTHR12228:SF0">
    <property type="entry name" value="TATA-BOX BINDING PROTEIN ASSOCIATED FACTOR 7"/>
    <property type="match status" value="1"/>
</dbReference>
<dbReference type="GO" id="GO:0051123">
    <property type="term" value="P:RNA polymerase II preinitiation complex assembly"/>
    <property type="evidence" value="ECO:0007669"/>
    <property type="project" value="TreeGrafter"/>
</dbReference>
<accession>A0AAV9XSW3</accession>
<evidence type="ECO:0000313" key="9">
    <source>
        <dbReference type="Proteomes" id="UP001311799"/>
    </source>
</evidence>
<dbReference type="GO" id="GO:0016251">
    <property type="term" value="F:RNA polymerase II general transcription initiation factor activity"/>
    <property type="evidence" value="ECO:0007669"/>
    <property type="project" value="TreeGrafter"/>
</dbReference>
<comment type="similarity">
    <text evidence="2">Belongs to the TAF7 family.</text>
</comment>
<feature type="compositionally biased region" description="Polar residues" evidence="6">
    <location>
        <begin position="321"/>
        <end position="349"/>
    </location>
</feature>
<gene>
    <name evidence="8" type="ORF">RS030_81481</name>
</gene>
<dbReference type="InterPro" id="IPR006751">
    <property type="entry name" value="TAFII55_prot_cons_reg"/>
</dbReference>
<dbReference type="Pfam" id="PF04658">
    <property type="entry name" value="TAFII55_N"/>
    <property type="match status" value="1"/>
</dbReference>
<keyword evidence="4" id="KW-0804">Transcription</keyword>
<dbReference type="InterPro" id="IPR037817">
    <property type="entry name" value="TAF7"/>
</dbReference>
<dbReference type="AlphaFoldDB" id="A0AAV9XSW3"/>
<reference evidence="8 9" key="1">
    <citation type="submission" date="2023-10" db="EMBL/GenBank/DDBJ databases">
        <title>Comparative genomics analysis reveals potential genetic determinants of host preference in Cryptosporidium xiaoi.</title>
        <authorList>
            <person name="Xiao L."/>
            <person name="Li J."/>
        </authorList>
    </citation>
    <scope>NUCLEOTIDE SEQUENCE [LARGE SCALE GENOMIC DNA]</scope>
    <source>
        <strain evidence="8 9">52996</strain>
    </source>
</reference>
<dbReference type="SMART" id="SM01370">
    <property type="entry name" value="TAFII55_N"/>
    <property type="match status" value="1"/>
</dbReference>
<comment type="caution">
    <text evidence="8">The sequence shown here is derived from an EMBL/GenBank/DDBJ whole genome shotgun (WGS) entry which is preliminary data.</text>
</comment>
<keyword evidence="5" id="KW-0539">Nucleus</keyword>
<evidence type="ECO:0000256" key="2">
    <source>
        <dbReference type="ARBA" id="ARBA00009368"/>
    </source>
</evidence>
<dbReference type="Proteomes" id="UP001311799">
    <property type="component" value="Unassembled WGS sequence"/>
</dbReference>
<dbReference type="PANTHER" id="PTHR12228">
    <property type="entry name" value="TRANSCRIPTION INITIATION FACTOR TFIID 55 KD SUBUNIT-RELATED"/>
    <property type="match status" value="1"/>
</dbReference>
<keyword evidence="3" id="KW-0805">Transcription regulation</keyword>
<dbReference type="GO" id="GO:0005669">
    <property type="term" value="C:transcription factor TFIID complex"/>
    <property type="evidence" value="ECO:0007669"/>
    <property type="project" value="InterPro"/>
</dbReference>
<protein>
    <submittedName>
        <fullName evidence="8">Transcription factor TAF7p TAFII55</fullName>
    </submittedName>
</protein>
<dbReference type="EMBL" id="JAWDEY010000036">
    <property type="protein sequence ID" value="KAK6587717.1"/>
    <property type="molecule type" value="Genomic_DNA"/>
</dbReference>
<dbReference type="CDD" id="cd08047">
    <property type="entry name" value="TAF7"/>
    <property type="match status" value="1"/>
</dbReference>
<keyword evidence="9" id="KW-1185">Reference proteome</keyword>
<feature type="domain" description="TAFII55 protein conserved region" evidence="7">
    <location>
        <begin position="39"/>
        <end position="222"/>
    </location>
</feature>
<sequence>MGYSKNERSTQIQFVPQRYLRRGVFSSVDLSVSAFHDVPESVCIVRLPEHIAKEVNELFEKGEKFPFGIQPTPFEDFRIFDVHILDQDYVGILVDLPCNIEVYKSLDCESMFKSTNLSQMLYIYDARKLPRSFVVYSGININEIYYGQLKSNTAYLDPCFVSFIKYLKEVLHWEWPSGLLPASKNIRSRKYRNNELFDINEVVEAEQEILDRVSMPSQDMVTIEMVPRSEMNQQIHLFKNEREGSPFQINSFYNKNTKATCMGIIGKDDSLRDMISRFRREDLNKKNKCNNNFEFDEIQSDISDVIFRESSDDENSKQNKDNISTNINQHNYSNNGKSDQSNSSFRVSTQDQLYAQTQTQTQNGDNFLSQNNDQQCSSFIEDWESNSTLSNDD</sequence>
<evidence type="ECO:0000313" key="8">
    <source>
        <dbReference type="EMBL" id="KAK6587717.1"/>
    </source>
</evidence>
<evidence type="ECO:0000256" key="3">
    <source>
        <dbReference type="ARBA" id="ARBA00023015"/>
    </source>
</evidence>
<feature type="compositionally biased region" description="Basic and acidic residues" evidence="6">
    <location>
        <begin position="310"/>
        <end position="320"/>
    </location>
</feature>
<comment type="subcellular location">
    <subcellularLocation>
        <location evidence="1">Nucleus</location>
    </subcellularLocation>
</comment>
<name>A0AAV9XSW3_9CRYT</name>
<evidence type="ECO:0000256" key="4">
    <source>
        <dbReference type="ARBA" id="ARBA00023163"/>
    </source>
</evidence>
<evidence type="ECO:0000259" key="7">
    <source>
        <dbReference type="SMART" id="SM01370"/>
    </source>
</evidence>
<feature type="region of interest" description="Disordered" evidence="6">
    <location>
        <begin position="310"/>
        <end position="349"/>
    </location>
</feature>
<organism evidence="8 9">
    <name type="scientific">Cryptosporidium xiaoi</name>
    <dbReference type="NCBI Taxonomy" id="659607"/>
    <lineage>
        <taxon>Eukaryota</taxon>
        <taxon>Sar</taxon>
        <taxon>Alveolata</taxon>
        <taxon>Apicomplexa</taxon>
        <taxon>Conoidasida</taxon>
        <taxon>Coccidia</taxon>
        <taxon>Eucoccidiorida</taxon>
        <taxon>Eimeriorina</taxon>
        <taxon>Cryptosporidiidae</taxon>
        <taxon>Cryptosporidium</taxon>
    </lineage>
</organism>